<evidence type="ECO:0000313" key="1">
    <source>
        <dbReference type="EMBL" id="AZS51134.1"/>
    </source>
</evidence>
<name>A0A3Q9JNP0_9GAMM</name>
<protein>
    <submittedName>
        <fullName evidence="1">Uncharacterized protein</fullName>
    </submittedName>
</protein>
<dbReference type="Proteomes" id="UP000273143">
    <property type="component" value="Chromosome"/>
</dbReference>
<gene>
    <name evidence="1" type="ORF">DM558_10295</name>
</gene>
<keyword evidence="2" id="KW-1185">Reference proteome</keyword>
<dbReference type="KEGG" id="emo:DM558_10295"/>
<organism evidence="1 2">
    <name type="scientific">Entomomonas moraniae</name>
    <dbReference type="NCBI Taxonomy" id="2213226"/>
    <lineage>
        <taxon>Bacteria</taxon>
        <taxon>Pseudomonadati</taxon>
        <taxon>Pseudomonadota</taxon>
        <taxon>Gammaproteobacteria</taxon>
        <taxon>Pseudomonadales</taxon>
        <taxon>Pseudomonadaceae</taxon>
        <taxon>Entomomonas</taxon>
    </lineage>
</organism>
<dbReference type="EMBL" id="CP029822">
    <property type="protein sequence ID" value="AZS51134.1"/>
    <property type="molecule type" value="Genomic_DNA"/>
</dbReference>
<dbReference type="RefSeq" id="WP_127163918.1">
    <property type="nucleotide sequence ID" value="NZ_CP029822.1"/>
</dbReference>
<sequence>MLHFDSHALHIDTLEYATRRLNAALGLSEVLQSIEGPSAQNIKHIGISSHILISDTMCLIDKVKFQVRQDNPSP</sequence>
<proteinExistence type="predicted"/>
<reference evidence="2" key="1">
    <citation type="submission" date="2018-06" db="EMBL/GenBank/DDBJ databases">
        <title>Complete genome of Pseudomonas insecticola strain QZS01.</title>
        <authorList>
            <person name="Wang J."/>
            <person name="Su Q."/>
        </authorList>
    </citation>
    <scope>NUCLEOTIDE SEQUENCE [LARGE SCALE GENOMIC DNA]</scope>
    <source>
        <strain evidence="2">QZS01</strain>
    </source>
</reference>
<accession>A0A3Q9JNP0</accession>
<evidence type="ECO:0000313" key="2">
    <source>
        <dbReference type="Proteomes" id="UP000273143"/>
    </source>
</evidence>
<dbReference type="AlphaFoldDB" id="A0A3Q9JNP0"/>